<protein>
    <submittedName>
        <fullName evidence="1">Uncharacterized protein</fullName>
    </submittedName>
</protein>
<evidence type="ECO:0000313" key="1">
    <source>
        <dbReference type="EMBL" id="KAL1515802.1"/>
    </source>
</evidence>
<comment type="caution">
    <text evidence="1">The sequence shown here is derived from an EMBL/GenBank/DDBJ whole genome shotgun (WGS) entry which is preliminary data.</text>
</comment>
<accession>A0AB34J912</accession>
<sequence>MAHSLSIASGVAIARLLDRPISELATKAVMLVESARVGLVMGPSELTAAMLFAQPLMKAWPEQWMFAYLIGVDIGMKYLHDGFFICDIISFVTDAFSLKQLKEGERQALGMVDWSAIQQRLLRFHKALASLAMEFPLVAPTSGRHPLNLVLAEDHPNLHVLVVSSAKTVCDLREAVQAANPDATISTSSSLLDAVQLMHQFYRDGTRVNLICIDSALLVLNMLTAIEPGSEEIFAKSQLFCHQLEPKTQLNCFTYKPFIAAISSTVKEVTFGLSTAGGSTCDCIVPACKTSMLLPILMDICEP</sequence>
<name>A0AB34J912_PRYPA</name>
<dbReference type="EMBL" id="JBGBPQ010000011">
    <property type="protein sequence ID" value="KAL1515802.1"/>
    <property type="molecule type" value="Genomic_DNA"/>
</dbReference>
<gene>
    <name evidence="1" type="ORF">AB1Y20_002418</name>
</gene>
<keyword evidence="2" id="KW-1185">Reference proteome</keyword>
<evidence type="ECO:0000313" key="2">
    <source>
        <dbReference type="Proteomes" id="UP001515480"/>
    </source>
</evidence>
<dbReference type="Proteomes" id="UP001515480">
    <property type="component" value="Unassembled WGS sequence"/>
</dbReference>
<reference evidence="1 2" key="1">
    <citation type="journal article" date="2024" name="Science">
        <title>Giant polyketide synthase enzymes in the biosynthesis of giant marine polyether toxins.</title>
        <authorList>
            <person name="Fallon T.R."/>
            <person name="Shende V.V."/>
            <person name="Wierzbicki I.H."/>
            <person name="Pendleton A.L."/>
            <person name="Watervoot N.F."/>
            <person name="Auber R.P."/>
            <person name="Gonzalez D.J."/>
            <person name="Wisecaver J.H."/>
            <person name="Moore B.S."/>
        </authorList>
    </citation>
    <scope>NUCLEOTIDE SEQUENCE [LARGE SCALE GENOMIC DNA]</scope>
    <source>
        <strain evidence="1 2">12B1</strain>
    </source>
</reference>
<proteinExistence type="predicted"/>
<dbReference type="AlphaFoldDB" id="A0AB34J912"/>
<organism evidence="1 2">
    <name type="scientific">Prymnesium parvum</name>
    <name type="common">Toxic golden alga</name>
    <dbReference type="NCBI Taxonomy" id="97485"/>
    <lineage>
        <taxon>Eukaryota</taxon>
        <taxon>Haptista</taxon>
        <taxon>Haptophyta</taxon>
        <taxon>Prymnesiophyceae</taxon>
        <taxon>Prymnesiales</taxon>
        <taxon>Prymnesiaceae</taxon>
        <taxon>Prymnesium</taxon>
    </lineage>
</organism>